<keyword evidence="8" id="KW-0808">Transferase</keyword>
<evidence type="ECO:0000256" key="5">
    <source>
        <dbReference type="ARBA" id="ARBA00023242"/>
    </source>
</evidence>
<evidence type="ECO:0000256" key="2">
    <source>
        <dbReference type="ARBA" id="ARBA00022723"/>
    </source>
</evidence>
<dbReference type="Pfam" id="PF00628">
    <property type="entry name" value="PHD"/>
    <property type="match status" value="1"/>
</dbReference>
<dbReference type="Proteomes" id="UP000324222">
    <property type="component" value="Unassembled WGS sequence"/>
</dbReference>
<feature type="compositionally biased region" description="Low complexity" evidence="6">
    <location>
        <begin position="34"/>
        <end position="49"/>
    </location>
</feature>
<evidence type="ECO:0000313" key="8">
    <source>
        <dbReference type="EMBL" id="MPC48553.1"/>
    </source>
</evidence>
<dbReference type="EMBL" id="VSRR010008348">
    <property type="protein sequence ID" value="MPC48553.1"/>
    <property type="molecule type" value="Genomic_DNA"/>
</dbReference>
<dbReference type="AlphaFoldDB" id="A0A5B7FUC2"/>
<evidence type="ECO:0000256" key="6">
    <source>
        <dbReference type="SAM" id="MobiDB-lite"/>
    </source>
</evidence>
<feature type="compositionally biased region" description="Polar residues" evidence="6">
    <location>
        <begin position="177"/>
        <end position="186"/>
    </location>
</feature>
<sequence>MSWQDRARQLMKTEELTAALAKLSVFLQKLVEAQVKQQQQQHKGASTQGQDEKMEVDDSTNDDSLLSEDSETKVDVEKENTTKKLDEGSWEHAYSSNKQNKEKKSEIDKARWSRLVATLMENQDTPLISLTPRTRSQVQDLLVEGELQEVSLDETTHMWRVLQAASHPPSMLEDTLLSFNSANGGSDENKVKKAAPKKRKSQTEGLDDPPKSPHKSPIKKTKLGKICPIDGKTPKGVVKKKALPKSIEKKKKEGGGGGIGGGGGGGSGGGGGGPGPNKEGPKKKTMGVGRKKKMQSATSNSLQSDDDDDDTDEACAASKCQHPGGQNVDWVQCDGCEGWFHYVCVGLKAGDVHEDEEYMCLRCTTKQPAPKVGDDEVTL</sequence>
<dbReference type="SMART" id="SM00249">
    <property type="entry name" value="PHD"/>
    <property type="match status" value="1"/>
</dbReference>
<dbReference type="CDD" id="cd15610">
    <property type="entry name" value="PHD3_KDM5A_like"/>
    <property type="match status" value="1"/>
</dbReference>
<dbReference type="PANTHER" id="PTHR15464:SF1">
    <property type="entry name" value="TRANSCRIPTION FACTOR 19"/>
    <property type="match status" value="1"/>
</dbReference>
<evidence type="ECO:0000259" key="7">
    <source>
        <dbReference type="SMART" id="SM00249"/>
    </source>
</evidence>
<feature type="domain" description="Zinc finger PHD-type" evidence="7">
    <location>
        <begin position="319"/>
        <end position="364"/>
    </location>
</feature>
<keyword evidence="3" id="KW-0863">Zinc-finger</keyword>
<feature type="compositionally biased region" description="Acidic residues" evidence="6">
    <location>
        <begin position="304"/>
        <end position="313"/>
    </location>
</feature>
<evidence type="ECO:0000313" key="9">
    <source>
        <dbReference type="Proteomes" id="UP000324222"/>
    </source>
</evidence>
<dbReference type="Gene3D" id="3.30.40.10">
    <property type="entry name" value="Zinc/RING finger domain, C3HC4 (zinc finger)"/>
    <property type="match status" value="1"/>
</dbReference>
<comment type="subcellular location">
    <subcellularLocation>
        <location evidence="1">Nucleus</location>
    </subcellularLocation>
</comment>
<feature type="compositionally biased region" description="Acidic residues" evidence="6">
    <location>
        <begin position="54"/>
        <end position="69"/>
    </location>
</feature>
<feature type="region of interest" description="Disordered" evidence="6">
    <location>
        <begin position="175"/>
        <end position="322"/>
    </location>
</feature>
<feature type="compositionally biased region" description="Basic residues" evidence="6">
    <location>
        <begin position="281"/>
        <end position="294"/>
    </location>
</feature>
<dbReference type="SUPFAM" id="SSF57903">
    <property type="entry name" value="FYVE/PHD zinc finger"/>
    <property type="match status" value="1"/>
</dbReference>
<proteinExistence type="predicted"/>
<dbReference type="InterPro" id="IPR042803">
    <property type="entry name" value="TCF19"/>
</dbReference>
<protein>
    <submittedName>
        <fullName evidence="8">Lysine-specific demethylase 5A</fullName>
    </submittedName>
</protein>
<evidence type="ECO:0000256" key="1">
    <source>
        <dbReference type="ARBA" id="ARBA00004123"/>
    </source>
</evidence>
<dbReference type="InterPro" id="IPR001965">
    <property type="entry name" value="Znf_PHD"/>
</dbReference>
<dbReference type="GO" id="GO:0008270">
    <property type="term" value="F:zinc ion binding"/>
    <property type="evidence" value="ECO:0007669"/>
    <property type="project" value="UniProtKB-KW"/>
</dbReference>
<dbReference type="GO" id="GO:0032259">
    <property type="term" value="P:methylation"/>
    <property type="evidence" value="ECO:0007669"/>
    <property type="project" value="UniProtKB-KW"/>
</dbReference>
<feature type="compositionally biased region" description="Gly residues" evidence="6">
    <location>
        <begin position="255"/>
        <end position="275"/>
    </location>
</feature>
<evidence type="ECO:0000256" key="4">
    <source>
        <dbReference type="ARBA" id="ARBA00022833"/>
    </source>
</evidence>
<keyword evidence="5" id="KW-0539">Nucleus</keyword>
<dbReference type="InterPro" id="IPR011011">
    <property type="entry name" value="Znf_FYVE_PHD"/>
</dbReference>
<dbReference type="OrthoDB" id="1678912at2759"/>
<feature type="region of interest" description="Disordered" evidence="6">
    <location>
        <begin position="34"/>
        <end position="107"/>
    </location>
</feature>
<gene>
    <name evidence="8" type="primary">KDM5A_1</name>
    <name evidence="8" type="ORF">E2C01_042329</name>
</gene>
<keyword evidence="4" id="KW-0862">Zinc</keyword>
<reference evidence="8 9" key="1">
    <citation type="submission" date="2019-05" db="EMBL/GenBank/DDBJ databases">
        <title>Another draft genome of Portunus trituberculatus and its Hox gene families provides insights of decapod evolution.</title>
        <authorList>
            <person name="Jeong J.-H."/>
            <person name="Song I."/>
            <person name="Kim S."/>
            <person name="Choi T."/>
            <person name="Kim D."/>
            <person name="Ryu S."/>
            <person name="Kim W."/>
        </authorList>
    </citation>
    <scope>NUCLEOTIDE SEQUENCE [LARGE SCALE GENOMIC DNA]</scope>
    <source>
        <tissue evidence="8">Muscle</tissue>
    </source>
</reference>
<dbReference type="PANTHER" id="PTHR15464">
    <property type="entry name" value="TRANSCRIPTION FACTOR 19"/>
    <property type="match status" value="1"/>
</dbReference>
<comment type="caution">
    <text evidence="8">The sequence shown here is derived from an EMBL/GenBank/DDBJ whole genome shotgun (WGS) entry which is preliminary data.</text>
</comment>
<feature type="compositionally biased region" description="Basic and acidic residues" evidence="6">
    <location>
        <begin position="70"/>
        <end position="90"/>
    </location>
</feature>
<dbReference type="GO" id="GO:0005634">
    <property type="term" value="C:nucleus"/>
    <property type="evidence" value="ECO:0007669"/>
    <property type="project" value="UniProtKB-SubCell"/>
</dbReference>
<feature type="compositionally biased region" description="Basic residues" evidence="6">
    <location>
        <begin position="212"/>
        <end position="223"/>
    </location>
</feature>
<evidence type="ECO:0000256" key="3">
    <source>
        <dbReference type="ARBA" id="ARBA00022771"/>
    </source>
</evidence>
<dbReference type="GO" id="GO:0008168">
    <property type="term" value="F:methyltransferase activity"/>
    <property type="evidence" value="ECO:0007669"/>
    <property type="project" value="UniProtKB-KW"/>
</dbReference>
<keyword evidence="8" id="KW-0489">Methyltransferase</keyword>
<keyword evidence="9" id="KW-1185">Reference proteome</keyword>
<keyword evidence="2" id="KW-0479">Metal-binding</keyword>
<organism evidence="8 9">
    <name type="scientific">Portunus trituberculatus</name>
    <name type="common">Swimming crab</name>
    <name type="synonym">Neptunus trituberculatus</name>
    <dbReference type="NCBI Taxonomy" id="210409"/>
    <lineage>
        <taxon>Eukaryota</taxon>
        <taxon>Metazoa</taxon>
        <taxon>Ecdysozoa</taxon>
        <taxon>Arthropoda</taxon>
        <taxon>Crustacea</taxon>
        <taxon>Multicrustacea</taxon>
        <taxon>Malacostraca</taxon>
        <taxon>Eumalacostraca</taxon>
        <taxon>Eucarida</taxon>
        <taxon>Decapoda</taxon>
        <taxon>Pleocyemata</taxon>
        <taxon>Brachyura</taxon>
        <taxon>Eubrachyura</taxon>
        <taxon>Portunoidea</taxon>
        <taxon>Portunidae</taxon>
        <taxon>Portuninae</taxon>
        <taxon>Portunus</taxon>
    </lineage>
</organism>
<dbReference type="InterPro" id="IPR019787">
    <property type="entry name" value="Znf_PHD-finger"/>
</dbReference>
<name>A0A5B7FUC2_PORTR</name>
<accession>A0A5B7FUC2</accession>
<dbReference type="GO" id="GO:0010468">
    <property type="term" value="P:regulation of gene expression"/>
    <property type="evidence" value="ECO:0007669"/>
    <property type="project" value="InterPro"/>
</dbReference>
<dbReference type="InterPro" id="IPR013083">
    <property type="entry name" value="Znf_RING/FYVE/PHD"/>
</dbReference>